<keyword evidence="4" id="KW-1185">Reference proteome</keyword>
<sequence>MKALTVLCFMLILTGCFSRDLNHAEQLLSQFHCSKIENSQMSHGGVTQYYQQSLFSSKAKAENYVQHYKDGDSELEISLTEVVEQQYELYKAACQSLGGLTSDLDD</sequence>
<feature type="chain" id="PRO_5044623622" description="Lipoprotein" evidence="1">
    <location>
        <begin position="19"/>
        <end position="106"/>
    </location>
</feature>
<feature type="signal peptide" evidence="1">
    <location>
        <begin position="1"/>
        <end position="18"/>
    </location>
</feature>
<keyword evidence="1" id="KW-0732">Signal</keyword>
<evidence type="ECO:0000313" key="2">
    <source>
        <dbReference type="EMBL" id="MQW93342.1"/>
    </source>
</evidence>
<evidence type="ECO:0000313" key="4">
    <source>
        <dbReference type="Proteomes" id="UP000327478"/>
    </source>
</evidence>
<dbReference type="RefSeq" id="WP_153371020.1">
    <property type="nucleotide sequence ID" value="NZ_CP045650.1"/>
</dbReference>
<reference evidence="4 5" key="1">
    <citation type="submission" date="2019-10" db="EMBL/GenBank/DDBJ databases">
        <authorList>
            <person name="Dong K."/>
        </authorList>
    </citation>
    <scope>NUCLEOTIDE SEQUENCE [LARGE SCALE GENOMIC DNA]</scope>
    <source>
        <strain evidence="4">dk386</strain>
        <strain evidence="3">Dk386</strain>
        <strain evidence="2">Dk771</strain>
        <strain evidence="5">dk771</strain>
    </source>
</reference>
<dbReference type="EMBL" id="CP045650">
    <property type="protein sequence ID" value="QGA10620.1"/>
    <property type="molecule type" value="Genomic_DNA"/>
</dbReference>
<dbReference type="EMBL" id="WITK01000031">
    <property type="protein sequence ID" value="MQW93342.1"/>
    <property type="molecule type" value="Genomic_DNA"/>
</dbReference>
<gene>
    <name evidence="3" type="ORF">GFH30_04045</name>
    <name evidence="2" type="ORF">GHJ48_13255</name>
</gene>
<dbReference type="AlphaFoldDB" id="A0A5Q0P2G9"/>
<protein>
    <recommendedName>
        <fullName evidence="6">Lipoprotein</fullName>
    </recommendedName>
</protein>
<evidence type="ECO:0000313" key="5">
    <source>
        <dbReference type="Proteomes" id="UP000480556"/>
    </source>
</evidence>
<evidence type="ECO:0000313" key="3">
    <source>
        <dbReference type="EMBL" id="QGA10620.1"/>
    </source>
</evidence>
<organism evidence="2 5">
    <name type="scientific">Acinetobacter wanghuae</name>
    <dbReference type="NCBI Taxonomy" id="2662362"/>
    <lineage>
        <taxon>Bacteria</taxon>
        <taxon>Pseudomonadati</taxon>
        <taxon>Pseudomonadota</taxon>
        <taxon>Gammaproteobacteria</taxon>
        <taxon>Moraxellales</taxon>
        <taxon>Moraxellaceae</taxon>
        <taxon>Acinetobacter</taxon>
    </lineage>
</organism>
<evidence type="ECO:0008006" key="6">
    <source>
        <dbReference type="Google" id="ProtNLM"/>
    </source>
</evidence>
<accession>A0A5Q0P2G9</accession>
<proteinExistence type="predicted"/>
<dbReference type="PROSITE" id="PS51257">
    <property type="entry name" value="PROKAR_LIPOPROTEIN"/>
    <property type="match status" value="1"/>
</dbReference>
<name>A0A5Q0P2G9_9GAMM</name>
<dbReference type="Proteomes" id="UP000480556">
    <property type="component" value="Unassembled WGS sequence"/>
</dbReference>
<dbReference type="Proteomes" id="UP000327478">
    <property type="component" value="Chromosome"/>
</dbReference>
<evidence type="ECO:0000256" key="1">
    <source>
        <dbReference type="SAM" id="SignalP"/>
    </source>
</evidence>